<name>A0A1F8EN74_9BACT</name>
<keyword evidence="1" id="KW-0472">Membrane</keyword>
<feature type="transmembrane region" description="Helical" evidence="1">
    <location>
        <begin position="110"/>
        <end position="136"/>
    </location>
</feature>
<reference evidence="2 3" key="1">
    <citation type="journal article" date="2016" name="Nat. Commun.">
        <title>Thousands of microbial genomes shed light on interconnected biogeochemical processes in an aquifer system.</title>
        <authorList>
            <person name="Anantharaman K."/>
            <person name="Brown C.T."/>
            <person name="Hug L.A."/>
            <person name="Sharon I."/>
            <person name="Castelle C.J."/>
            <person name="Probst A.J."/>
            <person name="Thomas B.C."/>
            <person name="Singh A."/>
            <person name="Wilkins M.J."/>
            <person name="Karaoz U."/>
            <person name="Brodie E.L."/>
            <person name="Williams K.H."/>
            <person name="Hubbard S.S."/>
            <person name="Banfield J.F."/>
        </authorList>
    </citation>
    <scope>NUCLEOTIDE SEQUENCE [LARGE SCALE GENOMIC DNA]</scope>
</reference>
<feature type="transmembrane region" description="Helical" evidence="1">
    <location>
        <begin position="63"/>
        <end position="89"/>
    </location>
</feature>
<evidence type="ECO:0000313" key="2">
    <source>
        <dbReference type="EMBL" id="OGN01499.1"/>
    </source>
</evidence>
<comment type="caution">
    <text evidence="2">The sequence shown here is derived from an EMBL/GenBank/DDBJ whole genome shotgun (WGS) entry which is preliminary data.</text>
</comment>
<dbReference type="AlphaFoldDB" id="A0A1F8EN74"/>
<protein>
    <submittedName>
        <fullName evidence="2">Uncharacterized protein</fullName>
    </submittedName>
</protein>
<organism evidence="2 3">
    <name type="scientific">Candidatus Yanofskybacteria bacterium RIFCSPHIGHO2_01_FULL_41_53</name>
    <dbReference type="NCBI Taxonomy" id="1802663"/>
    <lineage>
        <taxon>Bacteria</taxon>
        <taxon>Candidatus Yanofskyibacteriota</taxon>
    </lineage>
</organism>
<evidence type="ECO:0000313" key="3">
    <source>
        <dbReference type="Proteomes" id="UP000177117"/>
    </source>
</evidence>
<accession>A0A1F8EN74</accession>
<sequence>MKMQNYSVKLKVFGFVFLLFTFLFLLFTFYFLLFSPASAQTSIFTSGLDDSPGAVATVTNLVKLIGSLACYFIRFGIIAAVIALVVYGIMFLKSRGNPQEFGGAKKAFSWALVGVAVIFGVFTIILTVSSLVGYGASSYTEYPIFDIIKCP</sequence>
<proteinExistence type="predicted"/>
<gene>
    <name evidence="2" type="ORF">A2650_03975</name>
</gene>
<evidence type="ECO:0000256" key="1">
    <source>
        <dbReference type="SAM" id="Phobius"/>
    </source>
</evidence>
<keyword evidence="1" id="KW-1133">Transmembrane helix</keyword>
<dbReference type="Proteomes" id="UP000177117">
    <property type="component" value="Unassembled WGS sequence"/>
</dbReference>
<dbReference type="EMBL" id="MGJD01000005">
    <property type="protein sequence ID" value="OGN01499.1"/>
    <property type="molecule type" value="Genomic_DNA"/>
</dbReference>
<keyword evidence="1" id="KW-0812">Transmembrane</keyword>